<sequence length="261" mass="30685">MDTFEAYETNNRGMHNEFARYLGCNPSEPESPRSNTSMEGIAFGNGGNNDQEDSFGHTHFEVLNRLLELYRVHPDASDFTGKLLKFSDKLEIPELNGEIVRENEQLKDRHRDIFKAHARLFEDEANYRLFQHVQEHGPASIYWRAFREYFTGEIINMVESHWRPDPRCAQVRIDAHNLAYQAINEVPFLSTAERNLVIRATGSYPEDAMSFFTSMTRNRLTYLMVKEMSDLFFSRIRALARREIDFSMEREMARMANWTEY</sequence>
<evidence type="ECO:0000313" key="3">
    <source>
        <dbReference type="Proteomes" id="UP000024533"/>
    </source>
</evidence>
<protein>
    <submittedName>
        <fullName evidence="2">Uncharacterized protein</fullName>
    </submittedName>
</protein>
<feature type="region of interest" description="Disordered" evidence="1">
    <location>
        <begin position="23"/>
        <end position="50"/>
    </location>
</feature>
<dbReference type="AlphaFoldDB" id="A0A059J026"/>
<evidence type="ECO:0000313" key="2">
    <source>
        <dbReference type="EMBL" id="KDB21201.1"/>
    </source>
</evidence>
<dbReference type="Proteomes" id="UP000024533">
    <property type="component" value="Unassembled WGS sequence"/>
</dbReference>
<comment type="caution">
    <text evidence="2">The sequence shown here is derived from an EMBL/GenBank/DDBJ whole genome shotgun (WGS) entry which is preliminary data.</text>
</comment>
<dbReference type="OrthoDB" id="4179533at2759"/>
<dbReference type="OMA" id="WRAFREY"/>
<reference evidence="2 3" key="1">
    <citation type="submission" date="2014-02" db="EMBL/GenBank/DDBJ databases">
        <title>The Genome Sequence of Trichophyton interdigitale MR816.</title>
        <authorList>
            <consortium name="The Broad Institute Genomics Platform"/>
            <person name="Cuomo C.A."/>
            <person name="White T.C."/>
            <person name="Graser Y."/>
            <person name="Martinez-Rossi N."/>
            <person name="Heitman J."/>
            <person name="Young S.K."/>
            <person name="Zeng Q."/>
            <person name="Gargeya S."/>
            <person name="Abouelleil A."/>
            <person name="Alvarado L."/>
            <person name="Chapman S.B."/>
            <person name="Gainer-Dewar J."/>
            <person name="Goldberg J."/>
            <person name="Griggs A."/>
            <person name="Gujja S."/>
            <person name="Hansen M."/>
            <person name="Howarth C."/>
            <person name="Imamovic A."/>
            <person name="Larimer J."/>
            <person name="Martinez D."/>
            <person name="Murphy C."/>
            <person name="Pearson M.D."/>
            <person name="Persinoti G."/>
            <person name="Poon T."/>
            <person name="Priest M."/>
            <person name="Roberts A.D."/>
            <person name="Saif S."/>
            <person name="Shea T.D."/>
            <person name="Sykes S.N."/>
            <person name="Wortman J."/>
            <person name="Nusbaum C."/>
            <person name="Birren B."/>
        </authorList>
    </citation>
    <scope>NUCLEOTIDE SEQUENCE [LARGE SCALE GENOMIC DNA]</scope>
    <source>
        <strain evidence="2 3">MR816</strain>
    </source>
</reference>
<organism evidence="2 3">
    <name type="scientific">Trichophyton interdigitale (strain MR816)</name>
    <dbReference type="NCBI Taxonomy" id="1215338"/>
    <lineage>
        <taxon>Eukaryota</taxon>
        <taxon>Fungi</taxon>
        <taxon>Dikarya</taxon>
        <taxon>Ascomycota</taxon>
        <taxon>Pezizomycotina</taxon>
        <taxon>Eurotiomycetes</taxon>
        <taxon>Eurotiomycetidae</taxon>
        <taxon>Onygenales</taxon>
        <taxon>Arthrodermataceae</taxon>
        <taxon>Trichophyton</taxon>
    </lineage>
</organism>
<keyword evidence="3" id="KW-1185">Reference proteome</keyword>
<dbReference type="EMBL" id="AOKY01000593">
    <property type="protein sequence ID" value="KDB21201.1"/>
    <property type="molecule type" value="Genomic_DNA"/>
</dbReference>
<gene>
    <name evidence="2" type="ORF">H109_06865</name>
</gene>
<dbReference type="HOGENOM" id="CLU_093258_0_0_1"/>
<name>A0A059J026_TRIIM</name>
<proteinExistence type="predicted"/>
<accession>A0A059J026</accession>
<dbReference type="STRING" id="1215338.A0A059J026"/>
<evidence type="ECO:0000256" key="1">
    <source>
        <dbReference type="SAM" id="MobiDB-lite"/>
    </source>
</evidence>